<accession>A0A9P4J9G5</accession>
<comment type="caution">
    <text evidence="2">The sequence shown here is derived from an EMBL/GenBank/DDBJ whole genome shotgun (WGS) entry which is preliminary data.</text>
</comment>
<dbReference type="AlphaFoldDB" id="A0A9P4J9G5"/>
<dbReference type="Proteomes" id="UP000799439">
    <property type="component" value="Unassembled WGS sequence"/>
</dbReference>
<feature type="compositionally biased region" description="Low complexity" evidence="1">
    <location>
        <begin position="634"/>
        <end position="648"/>
    </location>
</feature>
<feature type="compositionally biased region" description="Basic and acidic residues" evidence="1">
    <location>
        <begin position="564"/>
        <end position="575"/>
    </location>
</feature>
<feature type="region of interest" description="Disordered" evidence="1">
    <location>
        <begin position="183"/>
        <end position="205"/>
    </location>
</feature>
<feature type="region of interest" description="Disordered" evidence="1">
    <location>
        <begin position="241"/>
        <end position="261"/>
    </location>
</feature>
<feature type="region of interest" description="Disordered" evidence="1">
    <location>
        <begin position="629"/>
        <end position="648"/>
    </location>
</feature>
<feature type="region of interest" description="Disordered" evidence="1">
    <location>
        <begin position="546"/>
        <end position="583"/>
    </location>
</feature>
<reference evidence="2" key="1">
    <citation type="journal article" date="2020" name="Stud. Mycol.">
        <title>101 Dothideomycetes genomes: a test case for predicting lifestyles and emergence of pathogens.</title>
        <authorList>
            <person name="Haridas S."/>
            <person name="Albert R."/>
            <person name="Binder M."/>
            <person name="Bloem J."/>
            <person name="Labutti K."/>
            <person name="Salamov A."/>
            <person name="Andreopoulos B."/>
            <person name="Baker S."/>
            <person name="Barry K."/>
            <person name="Bills G."/>
            <person name="Bluhm B."/>
            <person name="Cannon C."/>
            <person name="Castanera R."/>
            <person name="Culley D."/>
            <person name="Daum C."/>
            <person name="Ezra D."/>
            <person name="Gonzalez J."/>
            <person name="Henrissat B."/>
            <person name="Kuo A."/>
            <person name="Liang C."/>
            <person name="Lipzen A."/>
            <person name="Lutzoni F."/>
            <person name="Magnuson J."/>
            <person name="Mondo S."/>
            <person name="Nolan M."/>
            <person name="Ohm R."/>
            <person name="Pangilinan J."/>
            <person name="Park H.-J."/>
            <person name="Ramirez L."/>
            <person name="Alfaro M."/>
            <person name="Sun H."/>
            <person name="Tritt A."/>
            <person name="Yoshinaga Y."/>
            <person name="Zwiers L.-H."/>
            <person name="Turgeon B."/>
            <person name="Goodwin S."/>
            <person name="Spatafora J."/>
            <person name="Crous P."/>
            <person name="Grigoriev I."/>
        </authorList>
    </citation>
    <scope>NUCLEOTIDE SEQUENCE</scope>
    <source>
        <strain evidence="2">CBS 260.36</strain>
    </source>
</reference>
<dbReference type="OrthoDB" id="3945939at2759"/>
<feature type="region of interest" description="Disordered" evidence="1">
    <location>
        <begin position="867"/>
        <end position="886"/>
    </location>
</feature>
<name>A0A9P4J9G5_9PEZI</name>
<protein>
    <submittedName>
        <fullName evidence="2">Uncharacterized protein</fullName>
    </submittedName>
</protein>
<evidence type="ECO:0000313" key="3">
    <source>
        <dbReference type="Proteomes" id="UP000799439"/>
    </source>
</evidence>
<feature type="compositionally biased region" description="Basic and acidic residues" evidence="1">
    <location>
        <begin position="241"/>
        <end position="254"/>
    </location>
</feature>
<keyword evidence="3" id="KW-1185">Reference proteome</keyword>
<evidence type="ECO:0000256" key="1">
    <source>
        <dbReference type="SAM" id="MobiDB-lite"/>
    </source>
</evidence>
<feature type="region of interest" description="Disordered" evidence="1">
    <location>
        <begin position="146"/>
        <end position="167"/>
    </location>
</feature>
<dbReference type="EMBL" id="ML996082">
    <property type="protein sequence ID" value="KAF2155897.1"/>
    <property type="molecule type" value="Genomic_DNA"/>
</dbReference>
<proteinExistence type="predicted"/>
<feature type="region of interest" description="Disordered" evidence="1">
    <location>
        <begin position="1"/>
        <end position="113"/>
    </location>
</feature>
<feature type="compositionally biased region" description="Pro residues" evidence="1">
    <location>
        <begin position="50"/>
        <end position="64"/>
    </location>
</feature>
<feature type="region of interest" description="Disordered" evidence="1">
    <location>
        <begin position="321"/>
        <end position="341"/>
    </location>
</feature>
<feature type="compositionally biased region" description="Basic and acidic residues" evidence="1">
    <location>
        <begin position="183"/>
        <end position="196"/>
    </location>
</feature>
<gene>
    <name evidence="2" type="ORF">K461DRAFT_318552</name>
</gene>
<evidence type="ECO:0000313" key="2">
    <source>
        <dbReference type="EMBL" id="KAF2155897.1"/>
    </source>
</evidence>
<sequence>MADAASPKGPAAPTAPAQPTPPQPSAAEPKSADSTPKSAEPKSANSKPADPVPVKPEPSEPTPAGPSQASEPRPNASDAKPTKPEPEAAAPAQDTKPTEPSKPISAPPLDVDTAAKVSLTTDIKAGKSSPPVATLVEKSNVKAAAEIQPAPPSPMPKVVVLDSPPSSPLEKVVVIPDPQKLVDATKIDPSKPDAAKADSTQPEAPKTVDVVKVELAAPDASKPALAPKVIEIPTVDATKIDTTKPDVTKPDVIKPKPQKPETVVDVATGPVQVEVTVPDTSRATVPKAAETLKVESIKPDTTTSTPSKAEVPQIIQIVMADPNKPDLPTSDLRKIEPPPFVEVTKPDPAEIIVVKSEASSPEVPKIVESVKVDPAKPEFTKADLSTPAATKTVEVLQVQKQSVPKIETANPEAPKIVQIIKEDPSKIVVAKPDFPKPEATKTVVVQQVEKATPSQPEAAKAIEVLQVESMKAPASTTATPEALKGLQVGVVPAASPSTVQIVELKSAPTDVTQHPAQANLIVVEKPKLDAAPVETNTLQRVTQESIKPGLPKPGAESGQAIENTKPDPPTKEVRTKTMKAGSTQVKVAGGDRAIVTLKDALKPTEVTKLQEVPTEPVYAVNTKAPAGQTATEKPVALQPALPPSSATAPSASVASAAAATLDPQVKEIIPQVIEIHTQPVLAEASTLKTGVGQQLIEPKAKEVSPLDNVKPVIVEAKAIPDGPPVVIITEKETATTKTRPTAPHPTTTDTSMVTISSTADLPSSVTKQDIVIAPVIITESKPSASPTNVQVVNTRPVVVAENKTATVITTNVPAIVTATAMSPDGAKVATRADVNTAASVATHTPAPGPKRSFFDLRGLFRHFFTHTHEPVHEDNQAAEEPPRKKH</sequence>
<feature type="compositionally biased region" description="Low complexity" evidence="1">
    <location>
        <begin position="1"/>
        <end position="15"/>
    </location>
</feature>
<organism evidence="2 3">
    <name type="scientific">Myriangium duriaei CBS 260.36</name>
    <dbReference type="NCBI Taxonomy" id="1168546"/>
    <lineage>
        <taxon>Eukaryota</taxon>
        <taxon>Fungi</taxon>
        <taxon>Dikarya</taxon>
        <taxon>Ascomycota</taxon>
        <taxon>Pezizomycotina</taxon>
        <taxon>Dothideomycetes</taxon>
        <taxon>Dothideomycetidae</taxon>
        <taxon>Myriangiales</taxon>
        <taxon>Myriangiaceae</taxon>
        <taxon>Myriangium</taxon>
    </lineage>
</organism>